<dbReference type="Pfam" id="PF00923">
    <property type="entry name" value="TAL_FSA"/>
    <property type="match status" value="1"/>
</dbReference>
<keyword evidence="4" id="KW-0808">Transferase</keyword>
<dbReference type="InterPro" id="IPR013785">
    <property type="entry name" value="Aldolase_TIM"/>
</dbReference>
<comment type="similarity">
    <text evidence="2 4">Belongs to the transaldolase family. Type 2 subfamily.</text>
</comment>
<dbReference type="SUPFAM" id="SSF51569">
    <property type="entry name" value="Aldolase"/>
    <property type="match status" value="1"/>
</dbReference>
<comment type="subcellular location">
    <subcellularLocation>
        <location evidence="4">Cytoplasm</location>
    </subcellularLocation>
</comment>
<organism evidence="5 6">
    <name type="scientific">Streptomyces luteireticuli</name>
    <dbReference type="NCBI Taxonomy" id="173858"/>
    <lineage>
        <taxon>Bacteria</taxon>
        <taxon>Bacillati</taxon>
        <taxon>Actinomycetota</taxon>
        <taxon>Actinomycetes</taxon>
        <taxon>Kitasatosporales</taxon>
        <taxon>Streptomycetaceae</taxon>
        <taxon>Streptomyces</taxon>
    </lineage>
</organism>
<keyword evidence="6" id="KW-1185">Reference proteome</keyword>
<evidence type="ECO:0000256" key="1">
    <source>
        <dbReference type="ARBA" id="ARBA00003518"/>
    </source>
</evidence>
<comment type="caution">
    <text evidence="5">The sequence shown here is derived from an EMBL/GenBank/DDBJ whole genome shotgun (WGS) entry which is preliminary data.</text>
</comment>
<comment type="pathway">
    <text evidence="4">Carbohydrate degradation; pentose phosphate pathway; D-glyceraldehyde 3-phosphate and beta-D-fructose 6-phosphate from D-ribose 5-phosphate and D-xylulose 5-phosphate (non-oxidative stage): step 2/3.</text>
</comment>
<name>A0ABP3IDG2_9ACTN</name>
<evidence type="ECO:0000256" key="4">
    <source>
        <dbReference type="HAMAP-Rule" id="MF_00493"/>
    </source>
</evidence>
<feature type="active site" description="Schiff-base intermediate with substrate" evidence="4">
    <location>
        <position position="143"/>
    </location>
</feature>
<dbReference type="EC" id="2.2.1.2" evidence="4"/>
<proteinExistence type="inferred from homology"/>
<protein>
    <recommendedName>
        <fullName evidence="4">Transaldolase</fullName>
        <ecNumber evidence="4">2.2.1.2</ecNumber>
    </recommendedName>
</protein>
<gene>
    <name evidence="5" type="primary">tal_1</name>
    <name evidence="4" type="synonym">tal</name>
    <name evidence="5" type="ORF">GCM10010357_19400</name>
</gene>
<evidence type="ECO:0000313" key="5">
    <source>
        <dbReference type="EMBL" id="GAA0398401.1"/>
    </source>
</evidence>
<dbReference type="Gene3D" id="3.20.20.70">
    <property type="entry name" value="Aldolase class I"/>
    <property type="match status" value="1"/>
</dbReference>
<dbReference type="InterPro" id="IPR001585">
    <property type="entry name" value="TAL/FSA"/>
</dbReference>
<dbReference type="HAMAP" id="MF_00493">
    <property type="entry name" value="Transaldolase_2"/>
    <property type="match status" value="1"/>
</dbReference>
<reference evidence="6" key="1">
    <citation type="journal article" date="2019" name="Int. J. Syst. Evol. Microbiol.">
        <title>The Global Catalogue of Microorganisms (GCM) 10K type strain sequencing project: providing services to taxonomists for standard genome sequencing and annotation.</title>
        <authorList>
            <consortium name="The Broad Institute Genomics Platform"/>
            <consortium name="The Broad Institute Genome Sequencing Center for Infectious Disease"/>
            <person name="Wu L."/>
            <person name="Ma J."/>
        </authorList>
    </citation>
    <scope>NUCLEOTIDE SEQUENCE [LARGE SCALE GENOMIC DNA]</scope>
    <source>
        <strain evidence="6">JCM 4788</strain>
    </source>
</reference>
<keyword evidence="4" id="KW-0570">Pentose shunt</keyword>
<keyword evidence="4" id="KW-0963">Cytoplasm</keyword>
<dbReference type="RefSeq" id="WP_344022088.1">
    <property type="nucleotide sequence ID" value="NZ_BAAABX010000019.1"/>
</dbReference>
<dbReference type="InterPro" id="IPR004732">
    <property type="entry name" value="Transaldolase_2"/>
</dbReference>
<dbReference type="EMBL" id="BAAABX010000019">
    <property type="protein sequence ID" value="GAA0398401.1"/>
    <property type="molecule type" value="Genomic_DNA"/>
</dbReference>
<accession>A0ABP3IDG2</accession>
<comment type="catalytic activity">
    <reaction evidence="4">
        <text>D-sedoheptulose 7-phosphate + D-glyceraldehyde 3-phosphate = D-erythrose 4-phosphate + beta-D-fructose 6-phosphate</text>
        <dbReference type="Rhea" id="RHEA:17053"/>
        <dbReference type="ChEBI" id="CHEBI:16897"/>
        <dbReference type="ChEBI" id="CHEBI:57483"/>
        <dbReference type="ChEBI" id="CHEBI:57634"/>
        <dbReference type="ChEBI" id="CHEBI:59776"/>
        <dbReference type="EC" id="2.2.1.2"/>
    </reaction>
</comment>
<evidence type="ECO:0000256" key="3">
    <source>
        <dbReference type="ARBA" id="ARBA00023270"/>
    </source>
</evidence>
<evidence type="ECO:0000256" key="2">
    <source>
        <dbReference type="ARBA" id="ARBA00008426"/>
    </source>
</evidence>
<comment type="function">
    <text evidence="1 4">Transaldolase is important for the balance of metabolites in the pentose-phosphate pathway.</text>
</comment>
<sequence length="376" mass="41149">MRAAEVTGRRLKRLRAEGVSVWLRGGRHDDVATGELERLVTEWDLSGLTVTVEDMVEQVDSPGHVRGLTARGQGGAGHREATRRAAAAVTRQACDVFLPSYETSRGRTGLVSVDLPPARTRRQLYDEAVAAWEAVDRPNLLLKVPAGPTTLETVSALVSRGVGVDVVPVFSTDRYEQVFTALCTGFERARTTRRGLRDINTAVSVPLAPIDAWVDAHLREQGLAASRYPMGEAARAHARLVHHLHEQKLSHQWWQSLAADGADPPHLIWTGIEAGAADGGHAPCADHLVAWGVVHALHESALPSITESAVLVGDALSGRHITAHQDVEALYAFGLSYSTLADELEQEWLARHTAHWREFWRRSEELLGRSAPPREP</sequence>
<evidence type="ECO:0000313" key="6">
    <source>
        <dbReference type="Proteomes" id="UP001500879"/>
    </source>
</evidence>
<keyword evidence="3 4" id="KW-0704">Schiff base</keyword>
<dbReference type="Proteomes" id="UP001500879">
    <property type="component" value="Unassembled WGS sequence"/>
</dbReference>